<comment type="caution">
    <text evidence="2">The sequence shown here is derived from an EMBL/GenBank/DDBJ whole genome shotgun (WGS) entry which is preliminary data.</text>
</comment>
<dbReference type="AlphaFoldDB" id="A0A7X5LMR1"/>
<proteinExistence type="predicted"/>
<keyword evidence="1" id="KW-0472">Membrane</keyword>
<keyword evidence="1" id="KW-1133">Transmembrane helix</keyword>
<feature type="transmembrane region" description="Helical" evidence="1">
    <location>
        <begin position="12"/>
        <end position="37"/>
    </location>
</feature>
<dbReference type="Proteomes" id="UP000470213">
    <property type="component" value="Unassembled WGS sequence"/>
</dbReference>
<evidence type="ECO:0000313" key="2">
    <source>
        <dbReference type="EMBL" id="NDV92181.1"/>
    </source>
</evidence>
<evidence type="ECO:0000313" key="3">
    <source>
        <dbReference type="Proteomes" id="UP000470213"/>
    </source>
</evidence>
<protein>
    <recommendedName>
        <fullName evidence="4">Prepilin-type N-terminal cleavage/methylation domain-containing protein</fullName>
    </recommendedName>
</protein>
<dbReference type="EMBL" id="JAAAWN010000018">
    <property type="protein sequence ID" value="NDV92181.1"/>
    <property type="molecule type" value="Genomic_DNA"/>
</dbReference>
<organism evidence="2 3">
    <name type="scientific">Alteromonas profundi</name>
    <dbReference type="NCBI Taxonomy" id="2696062"/>
    <lineage>
        <taxon>Bacteria</taxon>
        <taxon>Pseudomonadati</taxon>
        <taxon>Pseudomonadota</taxon>
        <taxon>Gammaproteobacteria</taxon>
        <taxon>Alteromonadales</taxon>
        <taxon>Alteromonadaceae</taxon>
        <taxon>Alteromonas/Salinimonas group</taxon>
        <taxon>Alteromonas</taxon>
    </lineage>
</organism>
<evidence type="ECO:0008006" key="4">
    <source>
        <dbReference type="Google" id="ProtNLM"/>
    </source>
</evidence>
<name>A0A7X5LMR1_9ALTE</name>
<dbReference type="RefSeq" id="WP_163086546.1">
    <property type="nucleotide sequence ID" value="NZ_JAAAWN010000018.1"/>
</dbReference>
<reference evidence="2 3" key="1">
    <citation type="submission" date="2020-01" db="EMBL/GenBank/DDBJ databases">
        <authorList>
            <person name="Chen J."/>
            <person name="Zhu S."/>
            <person name="Yang J."/>
        </authorList>
    </citation>
    <scope>NUCLEOTIDE SEQUENCE [LARGE SCALE GENOMIC DNA]</scope>
    <source>
        <strain evidence="2 3">345S023</strain>
    </source>
</reference>
<keyword evidence="3" id="KW-1185">Reference proteome</keyword>
<keyword evidence="1" id="KW-0812">Transmembrane</keyword>
<sequence>MTLSKRLCMRHNAGFALTEVLIASVLFITSILILLAFHQTVFNHWKQTLALSKQQDAKRLAVTRTQARNNKHNTQQILSDIARLDPVLPHSDAQTPLPKE</sequence>
<accession>A0A7X5LMR1</accession>
<gene>
    <name evidence="2" type="ORF">GTH32_13450</name>
</gene>
<evidence type="ECO:0000256" key="1">
    <source>
        <dbReference type="SAM" id="Phobius"/>
    </source>
</evidence>